<dbReference type="InterPro" id="IPR050624">
    <property type="entry name" value="HTH-type_Tx_Regulator"/>
</dbReference>
<evidence type="ECO:0000256" key="4">
    <source>
        <dbReference type="ARBA" id="ARBA00023306"/>
    </source>
</evidence>
<keyword evidence="3 5" id="KW-0238">DNA-binding</keyword>
<dbReference type="Gene3D" id="1.10.357.10">
    <property type="entry name" value="Tetracycline Repressor, domain 2"/>
    <property type="match status" value="1"/>
</dbReference>
<dbReference type="Pfam" id="PF00440">
    <property type="entry name" value="TetR_N"/>
    <property type="match status" value="1"/>
</dbReference>
<feature type="DNA-binding region" description="H-T-H motif" evidence="6">
    <location>
        <begin position="30"/>
        <end position="49"/>
    </location>
</feature>
<dbReference type="Proteomes" id="UP001157134">
    <property type="component" value="Unassembled WGS sequence"/>
</dbReference>
<evidence type="ECO:0000256" key="3">
    <source>
        <dbReference type="ARBA" id="ARBA00023125"/>
    </source>
</evidence>
<gene>
    <name evidence="5 8" type="primary">slmA</name>
    <name evidence="8" type="ORF">tloyanaT_00660</name>
</gene>
<name>A0ABQ6H8G3_9GAMM</name>
<comment type="subunit">
    <text evidence="5">Homodimer. Interacts with FtsZ.</text>
</comment>
<dbReference type="InterPro" id="IPR009057">
    <property type="entry name" value="Homeodomain-like_sf"/>
</dbReference>
<evidence type="ECO:0000313" key="8">
    <source>
        <dbReference type="EMBL" id="GLX83814.1"/>
    </source>
</evidence>
<dbReference type="InterPro" id="IPR001647">
    <property type="entry name" value="HTH_TetR"/>
</dbReference>
<dbReference type="InterPro" id="IPR023769">
    <property type="entry name" value="NO_SlmA"/>
</dbReference>
<organism evidence="8 9">
    <name type="scientific">Thalassotalea loyana</name>
    <dbReference type="NCBI Taxonomy" id="280483"/>
    <lineage>
        <taxon>Bacteria</taxon>
        <taxon>Pseudomonadati</taxon>
        <taxon>Pseudomonadota</taxon>
        <taxon>Gammaproteobacteria</taxon>
        <taxon>Alteromonadales</taxon>
        <taxon>Colwelliaceae</taxon>
        <taxon>Thalassotalea</taxon>
    </lineage>
</organism>
<reference evidence="8 9" key="1">
    <citation type="submission" date="2023-03" db="EMBL/GenBank/DDBJ databases">
        <title>Thalassotalea loyana LMG 22536T draft genome sequence.</title>
        <authorList>
            <person name="Sawabe T."/>
        </authorList>
    </citation>
    <scope>NUCLEOTIDE SEQUENCE [LARGE SCALE GENOMIC DNA]</scope>
    <source>
        <strain evidence="8 9">LMG 22536</strain>
    </source>
</reference>
<dbReference type="PROSITE" id="PS50977">
    <property type="entry name" value="HTH_TETR_2"/>
    <property type="match status" value="1"/>
</dbReference>
<evidence type="ECO:0000256" key="2">
    <source>
        <dbReference type="ARBA" id="ARBA00022618"/>
    </source>
</evidence>
<dbReference type="InterPro" id="IPR054580">
    <property type="entry name" value="SlmA-like_C"/>
</dbReference>
<dbReference type="PANTHER" id="PTHR43479:SF11">
    <property type="entry name" value="ACREF_ENVCD OPERON REPRESSOR-RELATED"/>
    <property type="match status" value="1"/>
</dbReference>
<proteinExistence type="inferred from homology"/>
<keyword evidence="1 5" id="KW-0963">Cytoplasm</keyword>
<evidence type="ECO:0000313" key="9">
    <source>
        <dbReference type="Proteomes" id="UP001157134"/>
    </source>
</evidence>
<sequence>MPATQKPSRKQQILECLALMLQTSPGQRITTAKLAAEVGVSEAALYRHFPSKARMFEGLIEFIEESIFSRINLIMADHKEALVRCHHITHVLLVFAERNPGMCRILTGDALMGENERLRVRVHQFFEKLESQYKQVLRERKLREGKGFTINEQALANIIVSFCEGKISAYVRSGFSKKPSEDFNDQWLFLLADK</sequence>
<dbReference type="NCBIfam" id="NF007015">
    <property type="entry name" value="PRK09480.1"/>
    <property type="match status" value="1"/>
</dbReference>
<comment type="similarity">
    <text evidence="5">Belongs to the nucleoid occlusion factor SlmA family.</text>
</comment>
<evidence type="ECO:0000256" key="1">
    <source>
        <dbReference type="ARBA" id="ARBA00022490"/>
    </source>
</evidence>
<keyword evidence="9" id="KW-1185">Reference proteome</keyword>
<protein>
    <recommendedName>
        <fullName evidence="5">Nucleoid occlusion factor SlmA</fullName>
    </recommendedName>
</protein>
<evidence type="ECO:0000256" key="5">
    <source>
        <dbReference type="HAMAP-Rule" id="MF_01839"/>
    </source>
</evidence>
<accession>A0ABQ6H8G3</accession>
<dbReference type="PANTHER" id="PTHR43479">
    <property type="entry name" value="ACREF/ENVCD OPERON REPRESSOR-RELATED"/>
    <property type="match status" value="1"/>
</dbReference>
<feature type="domain" description="HTH tetR-type" evidence="7">
    <location>
        <begin position="7"/>
        <end position="67"/>
    </location>
</feature>
<comment type="function">
    <text evidence="5">Required for nucleoid occlusion (NO) phenomenon, which prevents Z-ring formation and cell division over the nucleoid. Acts as a DNA-associated cell division inhibitor that binds simultaneously chromosomal DNA and FtsZ, and disrupts the assembly of FtsZ polymers. SlmA-DNA-binding sequences (SBS) are dispersed on non-Ter regions of the chromosome, preventing FtsZ polymerization at these regions.</text>
</comment>
<keyword evidence="2 5" id="KW-0132">Cell division</keyword>
<keyword evidence="4 5" id="KW-0131">Cell cycle</keyword>
<dbReference type="RefSeq" id="WP_284295344.1">
    <property type="nucleotide sequence ID" value="NZ_BSSV01000001.1"/>
</dbReference>
<dbReference type="HAMAP" id="MF_01839">
    <property type="entry name" value="NO_factor_SlmA"/>
    <property type="match status" value="1"/>
</dbReference>
<dbReference type="Pfam" id="PF22276">
    <property type="entry name" value="SlmA-like_C"/>
    <property type="match status" value="1"/>
</dbReference>
<comment type="subcellular location">
    <subcellularLocation>
        <location evidence="5">Cytoplasm</location>
        <location evidence="5">Nucleoid</location>
    </subcellularLocation>
</comment>
<evidence type="ECO:0000256" key="6">
    <source>
        <dbReference type="PROSITE-ProRule" id="PRU00335"/>
    </source>
</evidence>
<dbReference type="SUPFAM" id="SSF46689">
    <property type="entry name" value="Homeodomain-like"/>
    <property type="match status" value="1"/>
</dbReference>
<comment type="caution">
    <text evidence="8">The sequence shown here is derived from an EMBL/GenBank/DDBJ whole genome shotgun (WGS) entry which is preliminary data.</text>
</comment>
<evidence type="ECO:0000259" key="7">
    <source>
        <dbReference type="PROSITE" id="PS50977"/>
    </source>
</evidence>
<dbReference type="EMBL" id="BSSV01000001">
    <property type="protein sequence ID" value="GLX83814.1"/>
    <property type="molecule type" value="Genomic_DNA"/>
</dbReference>